<sequence>MKRPASGPRPGRLLMFLPALLLAGCGISPTAPTTAGAPASGALQPGTRTHDARLLFVGPTGLRYAARTSTSSIGPQEAIDLLLKGPSQAERKRGLTTLVPAMKGRVTADAGRNGVVDLRFPTTVERLDHAAVSQLVCTAAKARNRDQTKVLVRVHEGRTDSRTDRQSGSQIDDTWDVRCDSVGNAYPAAAKHP</sequence>
<feature type="chain" id="PRO_5045741764" description="Lipoprotein" evidence="1">
    <location>
        <begin position="24"/>
        <end position="193"/>
    </location>
</feature>
<evidence type="ECO:0008006" key="4">
    <source>
        <dbReference type="Google" id="ProtNLM"/>
    </source>
</evidence>
<feature type="signal peptide" evidence="1">
    <location>
        <begin position="1"/>
        <end position="23"/>
    </location>
</feature>
<reference evidence="2 3" key="1">
    <citation type="submission" date="2022-10" db="EMBL/GenBank/DDBJ databases">
        <title>The complete genomes of actinobacterial strains from the NBC collection.</title>
        <authorList>
            <person name="Joergensen T.S."/>
            <person name="Alvarez Arevalo M."/>
            <person name="Sterndorff E.B."/>
            <person name="Faurdal D."/>
            <person name="Vuksanovic O."/>
            <person name="Mourched A.-S."/>
            <person name="Charusanti P."/>
            <person name="Shaw S."/>
            <person name="Blin K."/>
            <person name="Weber T."/>
        </authorList>
    </citation>
    <scope>NUCLEOTIDE SEQUENCE [LARGE SCALE GENOMIC DNA]</scope>
    <source>
        <strain evidence="2 3">NBC 01774</strain>
    </source>
</reference>
<keyword evidence="3" id="KW-1185">Reference proteome</keyword>
<name>A0ABZ1F9N4_9ACTN</name>
<dbReference type="PROSITE" id="PS51257">
    <property type="entry name" value="PROKAR_LIPOPROTEIN"/>
    <property type="match status" value="1"/>
</dbReference>
<gene>
    <name evidence="2" type="ORF">OG863_01620</name>
</gene>
<organism evidence="2 3">
    <name type="scientific">Streptomyces decoyicus</name>
    <dbReference type="NCBI Taxonomy" id="249567"/>
    <lineage>
        <taxon>Bacteria</taxon>
        <taxon>Bacillati</taxon>
        <taxon>Actinomycetota</taxon>
        <taxon>Actinomycetes</taxon>
        <taxon>Kitasatosporales</taxon>
        <taxon>Streptomycetaceae</taxon>
        <taxon>Streptomyces</taxon>
    </lineage>
</organism>
<evidence type="ECO:0000313" key="2">
    <source>
        <dbReference type="EMBL" id="WSB66767.1"/>
    </source>
</evidence>
<keyword evidence="1" id="KW-0732">Signal</keyword>
<evidence type="ECO:0000313" key="3">
    <source>
        <dbReference type="Proteomes" id="UP001344251"/>
    </source>
</evidence>
<proteinExistence type="predicted"/>
<evidence type="ECO:0000256" key="1">
    <source>
        <dbReference type="SAM" id="SignalP"/>
    </source>
</evidence>
<dbReference type="Proteomes" id="UP001344251">
    <property type="component" value="Chromosome"/>
</dbReference>
<dbReference type="RefSeq" id="WP_326615917.1">
    <property type="nucleotide sequence ID" value="NZ_CP109106.1"/>
</dbReference>
<accession>A0ABZ1F9N4</accession>
<protein>
    <recommendedName>
        <fullName evidence="4">Lipoprotein</fullName>
    </recommendedName>
</protein>
<dbReference type="EMBL" id="CP109106">
    <property type="protein sequence ID" value="WSB66767.1"/>
    <property type="molecule type" value="Genomic_DNA"/>
</dbReference>